<keyword evidence="4" id="KW-1185">Reference proteome</keyword>
<name>A0A0C9SWJ7_PLICR</name>
<feature type="region of interest" description="Disordered" evidence="1">
    <location>
        <begin position="249"/>
        <end position="275"/>
    </location>
</feature>
<feature type="domain" description="CxC1-like cysteine cluster associated with KDZ transposases" evidence="2">
    <location>
        <begin position="4"/>
        <end position="68"/>
    </location>
</feature>
<dbReference type="Proteomes" id="UP000053263">
    <property type="component" value="Unassembled WGS sequence"/>
</dbReference>
<feature type="non-terminal residue" evidence="3">
    <location>
        <position position="1"/>
    </location>
</feature>
<evidence type="ECO:0000313" key="3">
    <source>
        <dbReference type="EMBL" id="KII83750.1"/>
    </source>
</evidence>
<dbReference type="PANTHER" id="PTHR33096">
    <property type="entry name" value="CXC2 DOMAIN-CONTAINING PROTEIN"/>
    <property type="match status" value="1"/>
</dbReference>
<proteinExistence type="predicted"/>
<feature type="non-terminal residue" evidence="3">
    <location>
        <position position="328"/>
    </location>
</feature>
<evidence type="ECO:0000313" key="4">
    <source>
        <dbReference type="Proteomes" id="UP000053263"/>
    </source>
</evidence>
<protein>
    <recommendedName>
        <fullName evidence="2">CxC1-like cysteine cluster associated with KDZ transposases domain-containing protein</fullName>
    </recommendedName>
</protein>
<reference evidence="3 4" key="1">
    <citation type="submission" date="2014-06" db="EMBL/GenBank/DDBJ databases">
        <title>Evolutionary Origins and Diversification of the Mycorrhizal Mutualists.</title>
        <authorList>
            <consortium name="DOE Joint Genome Institute"/>
            <consortium name="Mycorrhizal Genomics Consortium"/>
            <person name="Kohler A."/>
            <person name="Kuo A."/>
            <person name="Nagy L.G."/>
            <person name="Floudas D."/>
            <person name="Copeland A."/>
            <person name="Barry K.W."/>
            <person name="Cichocki N."/>
            <person name="Veneault-Fourrey C."/>
            <person name="LaButti K."/>
            <person name="Lindquist E.A."/>
            <person name="Lipzen A."/>
            <person name="Lundell T."/>
            <person name="Morin E."/>
            <person name="Murat C."/>
            <person name="Riley R."/>
            <person name="Ohm R."/>
            <person name="Sun H."/>
            <person name="Tunlid A."/>
            <person name="Henrissat B."/>
            <person name="Grigoriev I.V."/>
            <person name="Hibbett D.S."/>
            <person name="Martin F."/>
        </authorList>
    </citation>
    <scope>NUCLEOTIDE SEQUENCE [LARGE SCALE GENOMIC DNA]</scope>
    <source>
        <strain evidence="3 4">FD-325 SS-3</strain>
    </source>
</reference>
<dbReference type="EMBL" id="KN832574">
    <property type="protein sequence ID" value="KII83750.1"/>
    <property type="molecule type" value="Genomic_DNA"/>
</dbReference>
<organism evidence="3 4">
    <name type="scientific">Plicaturopsis crispa FD-325 SS-3</name>
    <dbReference type="NCBI Taxonomy" id="944288"/>
    <lineage>
        <taxon>Eukaryota</taxon>
        <taxon>Fungi</taxon>
        <taxon>Dikarya</taxon>
        <taxon>Basidiomycota</taxon>
        <taxon>Agaricomycotina</taxon>
        <taxon>Agaricomycetes</taxon>
        <taxon>Agaricomycetidae</taxon>
        <taxon>Amylocorticiales</taxon>
        <taxon>Amylocorticiaceae</taxon>
        <taxon>Plicatura</taxon>
        <taxon>Plicaturopsis crispa</taxon>
    </lineage>
</organism>
<evidence type="ECO:0000259" key="2">
    <source>
        <dbReference type="Pfam" id="PF18802"/>
    </source>
</evidence>
<accession>A0A0C9SWJ7</accession>
<dbReference type="PANTHER" id="PTHR33096:SF1">
    <property type="entry name" value="CXC1-LIKE CYSTEINE CLUSTER ASSOCIATED WITH KDZ TRANSPOSASES DOMAIN-CONTAINING PROTEIN"/>
    <property type="match status" value="1"/>
</dbReference>
<dbReference type="OrthoDB" id="2666777at2759"/>
<evidence type="ECO:0000256" key="1">
    <source>
        <dbReference type="SAM" id="MobiDB-lite"/>
    </source>
</evidence>
<sequence length="328" mass="36385">LGQIEIQVCACRPAASQLLARGLFPCAPRAPSLAVDLRMLEFVRTLFVRVPPNATAWCDALEDFLDGRGYKLDSRNSLRRRFSNAVVWYGSLVNAAKYTVASFLQEIREGVRSTLPEEEAGGTPPVRRRVVVEEVDDEESLPSSGRSSDLRSEGDSADGAVDDDDVPPLSRPSEYLRQRCPLCFGGKTCHDPSVVYVLDMADVIACLDACFTQKRRKNADGHRDAPRTHPESVFVPEEDVQAMRDFVEATRGSSKTRPGGRAQEKHRDDDGDQYEGEIRVPNSVLDECKDSFGAADEQREAASTQFFADTGLMGLLCRHDRVLWLISM</sequence>
<dbReference type="AlphaFoldDB" id="A0A0C9SWJ7"/>
<dbReference type="InterPro" id="IPR040521">
    <property type="entry name" value="KDZ"/>
</dbReference>
<feature type="region of interest" description="Disordered" evidence="1">
    <location>
        <begin position="114"/>
        <end position="172"/>
    </location>
</feature>
<dbReference type="Pfam" id="PF18758">
    <property type="entry name" value="KDZ"/>
    <property type="match status" value="1"/>
</dbReference>
<dbReference type="InterPro" id="IPR041320">
    <property type="entry name" value="CxC1"/>
</dbReference>
<dbReference type="Pfam" id="PF18802">
    <property type="entry name" value="CxC1"/>
    <property type="match status" value="1"/>
</dbReference>
<gene>
    <name evidence="3" type="ORF">PLICRDRAFT_83678</name>
</gene>
<dbReference type="HOGENOM" id="CLU_004552_2_2_1"/>